<evidence type="ECO:0000259" key="1">
    <source>
        <dbReference type="Pfam" id="PF01261"/>
    </source>
</evidence>
<gene>
    <name evidence="2" type="ORF">CUU80_06165</name>
</gene>
<dbReference type="PANTHER" id="PTHR12110:SF21">
    <property type="entry name" value="XYLOSE ISOMERASE-LIKE TIM BARREL DOMAIN-CONTAINING PROTEIN"/>
    <property type="match status" value="1"/>
</dbReference>
<proteinExistence type="predicted"/>
<dbReference type="Proteomes" id="UP000228755">
    <property type="component" value="Unassembled WGS sequence"/>
</dbReference>
<dbReference type="InterPro" id="IPR013022">
    <property type="entry name" value="Xyl_isomerase-like_TIM-brl"/>
</dbReference>
<accession>A0A2M9HQ48</accession>
<evidence type="ECO:0000313" key="2">
    <source>
        <dbReference type="EMBL" id="PJM78939.1"/>
    </source>
</evidence>
<evidence type="ECO:0000313" key="3">
    <source>
        <dbReference type="Proteomes" id="UP000228755"/>
    </source>
</evidence>
<dbReference type="AlphaFoldDB" id="A0A2M9HQ48"/>
<name>A0A2M9HQ48_9BIFI</name>
<organism evidence="2 3">
    <name type="scientific">Bifidobacterium scaligerum</name>
    <dbReference type="NCBI Taxonomy" id="2052656"/>
    <lineage>
        <taxon>Bacteria</taxon>
        <taxon>Bacillati</taxon>
        <taxon>Actinomycetota</taxon>
        <taxon>Actinomycetes</taxon>
        <taxon>Bifidobacteriales</taxon>
        <taxon>Bifidobacteriaceae</taxon>
        <taxon>Bifidobacterium</taxon>
    </lineage>
</organism>
<dbReference type="InterPro" id="IPR050312">
    <property type="entry name" value="IolE/XylAMocC-like"/>
</dbReference>
<dbReference type="PANTHER" id="PTHR12110">
    <property type="entry name" value="HYDROXYPYRUVATE ISOMERASE"/>
    <property type="match status" value="1"/>
</dbReference>
<keyword evidence="3" id="KW-1185">Reference proteome</keyword>
<reference evidence="2 3" key="1">
    <citation type="submission" date="2017-11" db="EMBL/GenBank/DDBJ databases">
        <title>Draft genome sequences of strains TRE 1, TRE D, TRE H and TRI 7, isolated from tamarins, belonging to four potential novel Bifidobacterium species.</title>
        <authorList>
            <person name="Mattarelli P."/>
            <person name="Modesto M."/>
            <person name="Bonetti A."/>
            <person name="Puglisi E."/>
            <person name="Morelli L."/>
        </authorList>
    </citation>
    <scope>NUCLEOTIDE SEQUENCE [LARGE SCALE GENOMIC DNA]</scope>
    <source>
        <strain evidence="3">TRED</strain>
    </source>
</reference>
<feature type="domain" description="Xylose isomerase-like TIM barrel" evidence="1">
    <location>
        <begin position="41"/>
        <end position="320"/>
    </location>
</feature>
<sequence>MRHRENDGNNDPRMHLMKISVFYDHVAEAAVQTGKDLPELFAEIRALGITGLEVEGKRLLAEREMFAEELPKAGLEISNIYEFFEFGDIALAQGETAHAQAVIDLAAEFGVRRVMPIPGFLPEDEAAQLTPLLDACDWSVDHAFGDSTQTAYRQVAAWLGGNARVSAMRDALRHMVAYAAERNITVTIEDFDAVTSPIARIAEIRWFLEQVPGLGHTLDTGNYVFSDERCDDAYRLFRDRIMHFHVKDRGIEPRDSASMPYGAVRKGMAVVPTGGGYMPIARLIRAARTQTGYDGYFAIEHFDAPNQLQFMRQSAAFLRALA</sequence>
<dbReference type="EMBL" id="PGLQ01000003">
    <property type="protein sequence ID" value="PJM78939.1"/>
    <property type="molecule type" value="Genomic_DNA"/>
</dbReference>
<protein>
    <recommendedName>
        <fullName evidence="1">Xylose isomerase-like TIM barrel domain-containing protein</fullName>
    </recommendedName>
</protein>
<dbReference type="InterPro" id="IPR036237">
    <property type="entry name" value="Xyl_isomerase-like_sf"/>
</dbReference>
<comment type="caution">
    <text evidence="2">The sequence shown here is derived from an EMBL/GenBank/DDBJ whole genome shotgun (WGS) entry which is preliminary data.</text>
</comment>
<dbReference type="SUPFAM" id="SSF51658">
    <property type="entry name" value="Xylose isomerase-like"/>
    <property type="match status" value="1"/>
</dbReference>
<dbReference type="Pfam" id="PF01261">
    <property type="entry name" value="AP_endonuc_2"/>
    <property type="match status" value="1"/>
</dbReference>
<dbReference type="Gene3D" id="3.20.20.150">
    <property type="entry name" value="Divalent-metal-dependent TIM barrel enzymes"/>
    <property type="match status" value="1"/>
</dbReference>